<dbReference type="OrthoDB" id="8023690at2759"/>
<evidence type="ECO:0000256" key="6">
    <source>
        <dbReference type="ARBA" id="ARBA00022801"/>
    </source>
</evidence>
<name>A0A8K0KSL7_LADFU</name>
<dbReference type="GO" id="GO:0016787">
    <property type="term" value="F:hydrolase activity"/>
    <property type="evidence" value="ECO:0007669"/>
    <property type="project" value="UniProtKB-KW"/>
</dbReference>
<keyword evidence="5" id="KW-0479">Metal-binding</keyword>
<evidence type="ECO:0000256" key="3">
    <source>
        <dbReference type="ARBA" id="ARBA00006958"/>
    </source>
</evidence>
<comment type="similarity">
    <text evidence="3">Belongs to the HARBI1 family.</text>
</comment>
<feature type="domain" description="DDE Tnp4" evidence="9">
    <location>
        <begin position="197"/>
        <end position="361"/>
    </location>
</feature>
<evidence type="ECO:0000259" key="9">
    <source>
        <dbReference type="Pfam" id="PF13359"/>
    </source>
</evidence>
<evidence type="ECO:0000313" key="11">
    <source>
        <dbReference type="Proteomes" id="UP000792457"/>
    </source>
</evidence>
<dbReference type="GO" id="GO:0005634">
    <property type="term" value="C:nucleus"/>
    <property type="evidence" value="ECO:0007669"/>
    <property type="project" value="UniProtKB-SubCell"/>
</dbReference>
<dbReference type="Pfam" id="PF13359">
    <property type="entry name" value="DDE_Tnp_4"/>
    <property type="match status" value="1"/>
</dbReference>
<feature type="compositionally biased region" description="Basic and acidic residues" evidence="8">
    <location>
        <begin position="380"/>
        <end position="397"/>
    </location>
</feature>
<dbReference type="PANTHER" id="PTHR22930">
    <property type="match status" value="1"/>
</dbReference>
<dbReference type="GO" id="GO:0004518">
    <property type="term" value="F:nuclease activity"/>
    <property type="evidence" value="ECO:0007669"/>
    <property type="project" value="UniProtKB-KW"/>
</dbReference>
<sequence>SATLRIELSRPSSSEFTFDERVNRSHCSVSVTNMSQQSLAALVIAYSILKRRRKSEQKRSCWVKPWIMQQSEFSACSMLAKELRIEDPLQFRNFVRMSSQQLQLMVELLGPIIGKKDTKFRTAISVHDRVMVTLRFLASGDSYNSLQYLFRIPTCTIGSKGTIVQKYEVFPDTREEWQRHAEAFNVQWNFPHCLGALDGKHIVIQAPANGGSHYFNYKGTHSIVLLGVANANYQFTYIDVRCNGRVSDGGVFQNCSLYDLLENGSASLPDHEPLPGRNMPVPHFFVADDAFAIRSYILKPYPFRDQPAPNRIFNYKLSRARRIVENAFGIMANKFRVLRKPINLSADITANIVLAVCALHNFLLSTRDSRENYLTPGVADSEHPETHEIIPGNWREDSTSGNSFFSLERGKRDNYTTSQRDVREEFKEYFMTPSGEVAWQYRHIV</sequence>
<evidence type="ECO:0000256" key="8">
    <source>
        <dbReference type="SAM" id="MobiDB-lite"/>
    </source>
</evidence>
<evidence type="ECO:0000256" key="4">
    <source>
        <dbReference type="ARBA" id="ARBA00022722"/>
    </source>
</evidence>
<organism evidence="10 11">
    <name type="scientific">Ladona fulva</name>
    <name type="common">Scarce chaser dragonfly</name>
    <name type="synonym">Libellula fulva</name>
    <dbReference type="NCBI Taxonomy" id="123851"/>
    <lineage>
        <taxon>Eukaryota</taxon>
        <taxon>Metazoa</taxon>
        <taxon>Ecdysozoa</taxon>
        <taxon>Arthropoda</taxon>
        <taxon>Hexapoda</taxon>
        <taxon>Insecta</taxon>
        <taxon>Pterygota</taxon>
        <taxon>Palaeoptera</taxon>
        <taxon>Odonata</taxon>
        <taxon>Epiprocta</taxon>
        <taxon>Anisoptera</taxon>
        <taxon>Libelluloidea</taxon>
        <taxon>Libellulidae</taxon>
        <taxon>Ladona</taxon>
    </lineage>
</organism>
<keyword evidence="11" id="KW-1185">Reference proteome</keyword>
<comment type="subcellular location">
    <subcellularLocation>
        <location evidence="2">Nucleus</location>
    </subcellularLocation>
</comment>
<dbReference type="GO" id="GO:0046872">
    <property type="term" value="F:metal ion binding"/>
    <property type="evidence" value="ECO:0007669"/>
    <property type="project" value="UniProtKB-KW"/>
</dbReference>
<evidence type="ECO:0000256" key="5">
    <source>
        <dbReference type="ARBA" id="ARBA00022723"/>
    </source>
</evidence>
<comment type="cofactor">
    <cofactor evidence="1">
        <name>a divalent metal cation</name>
        <dbReference type="ChEBI" id="CHEBI:60240"/>
    </cofactor>
</comment>
<evidence type="ECO:0000256" key="1">
    <source>
        <dbReference type="ARBA" id="ARBA00001968"/>
    </source>
</evidence>
<reference evidence="10" key="1">
    <citation type="submission" date="2013-04" db="EMBL/GenBank/DDBJ databases">
        <authorList>
            <person name="Qu J."/>
            <person name="Murali S.C."/>
            <person name="Bandaranaike D."/>
            <person name="Bellair M."/>
            <person name="Blankenburg K."/>
            <person name="Chao H."/>
            <person name="Dinh H."/>
            <person name="Doddapaneni H."/>
            <person name="Downs B."/>
            <person name="Dugan-Rocha S."/>
            <person name="Elkadiri S."/>
            <person name="Gnanaolivu R.D."/>
            <person name="Hernandez B."/>
            <person name="Javaid M."/>
            <person name="Jayaseelan J.C."/>
            <person name="Lee S."/>
            <person name="Li M."/>
            <person name="Ming W."/>
            <person name="Munidasa M."/>
            <person name="Muniz J."/>
            <person name="Nguyen L."/>
            <person name="Ongeri F."/>
            <person name="Osuji N."/>
            <person name="Pu L.-L."/>
            <person name="Puazo M."/>
            <person name="Qu C."/>
            <person name="Quiroz J."/>
            <person name="Raj R."/>
            <person name="Weissenberger G."/>
            <person name="Xin Y."/>
            <person name="Zou X."/>
            <person name="Han Y."/>
            <person name="Richards S."/>
            <person name="Worley K."/>
            <person name="Muzny D."/>
            <person name="Gibbs R."/>
        </authorList>
    </citation>
    <scope>NUCLEOTIDE SEQUENCE</scope>
    <source>
        <strain evidence="10">Sampled in the wild</strain>
    </source>
</reference>
<keyword evidence="6" id="KW-0378">Hydrolase</keyword>
<dbReference type="EMBL" id="KZ309861">
    <property type="protein sequence ID" value="KAG8239714.1"/>
    <property type="molecule type" value="Genomic_DNA"/>
</dbReference>
<dbReference type="Proteomes" id="UP000792457">
    <property type="component" value="Unassembled WGS sequence"/>
</dbReference>
<dbReference type="AlphaFoldDB" id="A0A8K0KSL7"/>
<comment type="caution">
    <text evidence="10">The sequence shown here is derived from an EMBL/GenBank/DDBJ whole genome shotgun (WGS) entry which is preliminary data.</text>
</comment>
<protein>
    <recommendedName>
        <fullName evidence="9">DDE Tnp4 domain-containing protein</fullName>
    </recommendedName>
</protein>
<gene>
    <name evidence="10" type="ORF">J437_LFUL019072</name>
</gene>
<dbReference type="PANTHER" id="PTHR22930:SF269">
    <property type="entry name" value="NUCLEASE HARBI1-LIKE PROTEIN"/>
    <property type="match status" value="1"/>
</dbReference>
<evidence type="ECO:0000313" key="10">
    <source>
        <dbReference type="EMBL" id="KAG8239714.1"/>
    </source>
</evidence>
<keyword evidence="4" id="KW-0540">Nuclease</keyword>
<evidence type="ECO:0000256" key="7">
    <source>
        <dbReference type="ARBA" id="ARBA00023242"/>
    </source>
</evidence>
<reference evidence="10" key="2">
    <citation type="submission" date="2017-10" db="EMBL/GenBank/DDBJ databases">
        <title>Ladona fulva Genome sequencing and assembly.</title>
        <authorList>
            <person name="Murali S."/>
            <person name="Richards S."/>
            <person name="Bandaranaike D."/>
            <person name="Bellair M."/>
            <person name="Blankenburg K."/>
            <person name="Chao H."/>
            <person name="Dinh H."/>
            <person name="Doddapaneni H."/>
            <person name="Dugan-Rocha S."/>
            <person name="Elkadiri S."/>
            <person name="Gnanaolivu R."/>
            <person name="Hernandez B."/>
            <person name="Skinner E."/>
            <person name="Javaid M."/>
            <person name="Lee S."/>
            <person name="Li M."/>
            <person name="Ming W."/>
            <person name="Munidasa M."/>
            <person name="Muniz J."/>
            <person name="Nguyen L."/>
            <person name="Hughes D."/>
            <person name="Osuji N."/>
            <person name="Pu L.-L."/>
            <person name="Puazo M."/>
            <person name="Qu C."/>
            <person name="Quiroz J."/>
            <person name="Raj R."/>
            <person name="Weissenberger G."/>
            <person name="Xin Y."/>
            <person name="Zou X."/>
            <person name="Han Y."/>
            <person name="Worley K."/>
            <person name="Muzny D."/>
            <person name="Gibbs R."/>
        </authorList>
    </citation>
    <scope>NUCLEOTIDE SEQUENCE</scope>
    <source>
        <strain evidence="10">Sampled in the wild</strain>
    </source>
</reference>
<accession>A0A8K0KSL7</accession>
<proteinExistence type="inferred from homology"/>
<feature type="non-terminal residue" evidence="10">
    <location>
        <position position="445"/>
    </location>
</feature>
<dbReference type="InterPro" id="IPR045249">
    <property type="entry name" value="HARBI1-like"/>
</dbReference>
<dbReference type="InterPro" id="IPR027806">
    <property type="entry name" value="HARBI1_dom"/>
</dbReference>
<feature type="region of interest" description="Disordered" evidence="8">
    <location>
        <begin position="375"/>
        <end position="397"/>
    </location>
</feature>
<evidence type="ECO:0000256" key="2">
    <source>
        <dbReference type="ARBA" id="ARBA00004123"/>
    </source>
</evidence>
<keyword evidence="7" id="KW-0539">Nucleus</keyword>